<gene>
    <name evidence="2" type="ORF">NTEN_LOCUS5071</name>
</gene>
<evidence type="ECO:0000313" key="2">
    <source>
        <dbReference type="EMBL" id="CAA9998788.1"/>
    </source>
</evidence>
<name>A0A6H5G7E8_9HEMI</name>
<dbReference type="AlphaFoldDB" id="A0A6H5G7E8"/>
<protein>
    <submittedName>
        <fullName evidence="2">Uncharacterized protein</fullName>
    </submittedName>
</protein>
<feature type="region of interest" description="Disordered" evidence="1">
    <location>
        <begin position="87"/>
        <end position="108"/>
    </location>
</feature>
<accession>A0A6H5G7E8</accession>
<organism evidence="2 3">
    <name type="scientific">Nesidiocoris tenuis</name>
    <dbReference type="NCBI Taxonomy" id="355587"/>
    <lineage>
        <taxon>Eukaryota</taxon>
        <taxon>Metazoa</taxon>
        <taxon>Ecdysozoa</taxon>
        <taxon>Arthropoda</taxon>
        <taxon>Hexapoda</taxon>
        <taxon>Insecta</taxon>
        <taxon>Pterygota</taxon>
        <taxon>Neoptera</taxon>
        <taxon>Paraneoptera</taxon>
        <taxon>Hemiptera</taxon>
        <taxon>Heteroptera</taxon>
        <taxon>Panheteroptera</taxon>
        <taxon>Cimicomorpha</taxon>
        <taxon>Miridae</taxon>
        <taxon>Dicyphina</taxon>
        <taxon>Nesidiocoris</taxon>
    </lineage>
</organism>
<proteinExistence type="predicted"/>
<dbReference type="Proteomes" id="UP000479000">
    <property type="component" value="Unassembled WGS sequence"/>
</dbReference>
<reference evidence="2 3" key="1">
    <citation type="submission" date="2020-02" db="EMBL/GenBank/DDBJ databases">
        <authorList>
            <person name="Ferguson B K."/>
        </authorList>
    </citation>
    <scope>NUCLEOTIDE SEQUENCE [LARGE SCALE GENOMIC DNA]</scope>
</reference>
<dbReference type="EMBL" id="CADCXU010007339">
    <property type="protein sequence ID" value="CAA9998788.1"/>
    <property type="molecule type" value="Genomic_DNA"/>
</dbReference>
<dbReference type="OrthoDB" id="6624262at2759"/>
<keyword evidence="3" id="KW-1185">Reference proteome</keyword>
<evidence type="ECO:0000313" key="3">
    <source>
        <dbReference type="Proteomes" id="UP000479000"/>
    </source>
</evidence>
<evidence type="ECO:0000256" key="1">
    <source>
        <dbReference type="SAM" id="MobiDB-lite"/>
    </source>
</evidence>
<sequence length="359" mass="40068">MLSGSKEIEHAERLITFRAADTKSGSIQNNRLLERSTSSRCDDSRLGLADRPLLTQWRTLRDDGRSSETFLMSTVFCRLTTTITTTTSTTATTTTSSSTTTSTTAQHHQRAPECGGSLWIIIINIFISFRTLRWAGSTREIIGRGASSLFGVTFSLSAMALSLGPKGEKFDRVTVTTQASRGVSGGSGLYFRSSHQNTDYSLWKATKHLKRPTVQAPPIKNPTNNEWFKTNQEKADIFSRHLANTFKPFPGSPDEPPLEEVPLTDTDVKIPLVTVKEVQKTINSEINPKKAPGYDLITGQILKYLPRKAIVKITQIINAAIKLRLNYQLQGFLGRLQTSLFYRLLLKRGMPLVNRRCKE</sequence>
<feature type="compositionally biased region" description="Low complexity" evidence="1">
    <location>
        <begin position="87"/>
        <end position="104"/>
    </location>
</feature>